<reference evidence="1 2" key="2">
    <citation type="journal article" date="2022" name="Mol. Ecol. Resour.">
        <title>The genomes of chicory, endive, great burdock and yacon provide insights into Asteraceae paleo-polyploidization history and plant inulin production.</title>
        <authorList>
            <person name="Fan W."/>
            <person name="Wang S."/>
            <person name="Wang H."/>
            <person name="Wang A."/>
            <person name="Jiang F."/>
            <person name="Liu H."/>
            <person name="Zhao H."/>
            <person name="Xu D."/>
            <person name="Zhang Y."/>
        </authorList>
    </citation>
    <scope>NUCLEOTIDE SEQUENCE [LARGE SCALE GENOMIC DNA]</scope>
    <source>
        <strain evidence="2">cv. Yunnan</strain>
        <tissue evidence="1">Leaves</tissue>
    </source>
</reference>
<dbReference type="Proteomes" id="UP001056120">
    <property type="component" value="Linkage Group LG19"/>
</dbReference>
<comment type="caution">
    <text evidence="1">The sequence shown here is derived from an EMBL/GenBank/DDBJ whole genome shotgun (WGS) entry which is preliminary data.</text>
</comment>
<dbReference type="EMBL" id="CM042036">
    <property type="protein sequence ID" value="KAI3745169.1"/>
    <property type="molecule type" value="Genomic_DNA"/>
</dbReference>
<evidence type="ECO:0000313" key="1">
    <source>
        <dbReference type="EMBL" id="KAI3745169.1"/>
    </source>
</evidence>
<proteinExistence type="predicted"/>
<sequence length="205" mass="23217">MHSLSLVVRKNDDYIEANVGNTDNVDHDVHCGDTEIFDVEDVSSCNSFSSYRVDDDEAQSVDSSRALVIYQGVVSTDEEVRTDVWFTTFEEVDMDVQIIACGFENEGGIFWNGREFSHPSELNMSALSFEDLLDIHFLELSNTLDNVLAYEVASRFKDEIIRKVTKTIRVRKEFAMFRVENANVGGSQSSTSDVQVFLMIILLLM</sequence>
<accession>A0ACB9DEV3</accession>
<keyword evidence="2" id="KW-1185">Reference proteome</keyword>
<organism evidence="1 2">
    <name type="scientific">Smallanthus sonchifolius</name>
    <dbReference type="NCBI Taxonomy" id="185202"/>
    <lineage>
        <taxon>Eukaryota</taxon>
        <taxon>Viridiplantae</taxon>
        <taxon>Streptophyta</taxon>
        <taxon>Embryophyta</taxon>
        <taxon>Tracheophyta</taxon>
        <taxon>Spermatophyta</taxon>
        <taxon>Magnoliopsida</taxon>
        <taxon>eudicotyledons</taxon>
        <taxon>Gunneridae</taxon>
        <taxon>Pentapetalae</taxon>
        <taxon>asterids</taxon>
        <taxon>campanulids</taxon>
        <taxon>Asterales</taxon>
        <taxon>Asteraceae</taxon>
        <taxon>Asteroideae</taxon>
        <taxon>Heliantheae alliance</taxon>
        <taxon>Millerieae</taxon>
        <taxon>Smallanthus</taxon>
    </lineage>
</organism>
<reference evidence="2" key="1">
    <citation type="journal article" date="2022" name="Mol. Ecol. Resour.">
        <title>The genomes of chicory, endive, great burdock and yacon provide insights into Asteraceae palaeo-polyploidization history and plant inulin production.</title>
        <authorList>
            <person name="Fan W."/>
            <person name="Wang S."/>
            <person name="Wang H."/>
            <person name="Wang A."/>
            <person name="Jiang F."/>
            <person name="Liu H."/>
            <person name="Zhao H."/>
            <person name="Xu D."/>
            <person name="Zhang Y."/>
        </authorList>
    </citation>
    <scope>NUCLEOTIDE SEQUENCE [LARGE SCALE GENOMIC DNA]</scope>
    <source>
        <strain evidence="2">cv. Yunnan</strain>
    </source>
</reference>
<gene>
    <name evidence="1" type="ORF">L1987_58275</name>
</gene>
<name>A0ACB9DEV3_9ASTR</name>
<protein>
    <submittedName>
        <fullName evidence="1">Uncharacterized protein</fullName>
    </submittedName>
</protein>
<evidence type="ECO:0000313" key="2">
    <source>
        <dbReference type="Proteomes" id="UP001056120"/>
    </source>
</evidence>